<sequence>MTVARIIVVGSGFAGLSAAARLAKLRHDVTVLERDAEPGGLLLGRTIGDRRWAAGPDSVTLPGVFRDLFRKSGRPMDALIAISPSGPRRHLVGARWPRRATELDLPFGTRSAQHDAVTAALGSDPWSPWVDELADPWDTVRRTVFEAVHAGAPVAEAPFADRSLRQVARAAGDPRLRRIGAELPGVDESGPSVLAVWHYVERNFGRWRFDGGSAGLATALLTRLRERKVSVETGVEVAEPAVSSGVVDGVVLADGSHRAADVVVWAVGSGPSTSRALTAVRLSGADVPEDLVVHGRDVVRGWRSDDDGWVLEAPTGVDPLEELARVGLDLRPHVTWRETVPAPPVLTELPLAARSPRDGLWLVGAAAAPGAGLEITGMGTAALAAHLGAAPR</sequence>
<name>A0A1T4Z6G8_9ACTN</name>
<dbReference type="PANTHER" id="PTHR43734">
    <property type="entry name" value="PHYTOENE DESATURASE"/>
    <property type="match status" value="1"/>
</dbReference>
<accession>A0A1T4Z6G8</accession>
<dbReference type="Proteomes" id="UP000191040">
    <property type="component" value="Chromosome I"/>
</dbReference>
<dbReference type="SUPFAM" id="SSF51905">
    <property type="entry name" value="FAD/NAD(P)-binding domain"/>
    <property type="match status" value="1"/>
</dbReference>
<dbReference type="OrthoDB" id="9774675at2"/>
<reference evidence="2" key="1">
    <citation type="submission" date="2017-02" db="EMBL/GenBank/DDBJ databases">
        <authorList>
            <person name="Varghese N."/>
            <person name="Submissions S."/>
        </authorList>
    </citation>
    <scope>NUCLEOTIDE SEQUENCE [LARGE SCALE GENOMIC DNA]</scope>
    <source>
        <strain evidence="2">9H-4</strain>
    </source>
</reference>
<dbReference type="STRING" id="1736691.SAMN06295964_2807"/>
<dbReference type="PRINTS" id="PR00368">
    <property type="entry name" value="FADPNR"/>
</dbReference>
<keyword evidence="2" id="KW-1185">Reference proteome</keyword>
<evidence type="ECO:0000313" key="2">
    <source>
        <dbReference type="Proteomes" id="UP000191040"/>
    </source>
</evidence>
<dbReference type="Pfam" id="PF13450">
    <property type="entry name" value="NAD_binding_8"/>
    <property type="match status" value="1"/>
</dbReference>
<dbReference type="EMBL" id="LT796768">
    <property type="protein sequence ID" value="SKB09640.1"/>
    <property type="molecule type" value="Genomic_DNA"/>
</dbReference>
<gene>
    <name evidence="1" type="ORF">SAMN06295964_2807</name>
</gene>
<protein>
    <submittedName>
        <fullName evidence="1">UDP-galactopyranose mutase</fullName>
    </submittedName>
</protein>
<dbReference type="InterPro" id="IPR036188">
    <property type="entry name" value="FAD/NAD-bd_sf"/>
</dbReference>
<proteinExistence type="predicted"/>
<dbReference type="PANTHER" id="PTHR43734:SF1">
    <property type="entry name" value="PHYTOENE DESATURASE"/>
    <property type="match status" value="1"/>
</dbReference>
<evidence type="ECO:0000313" key="1">
    <source>
        <dbReference type="EMBL" id="SKB09640.1"/>
    </source>
</evidence>
<dbReference type="AlphaFoldDB" id="A0A1T4Z6G8"/>
<dbReference type="PRINTS" id="PR00411">
    <property type="entry name" value="PNDRDTASEI"/>
</dbReference>
<dbReference type="Gene3D" id="3.50.50.60">
    <property type="entry name" value="FAD/NAD(P)-binding domain"/>
    <property type="match status" value="3"/>
</dbReference>
<organism evidence="1 2">
    <name type="scientific">Aeromicrobium choanae</name>
    <dbReference type="NCBI Taxonomy" id="1736691"/>
    <lineage>
        <taxon>Bacteria</taxon>
        <taxon>Bacillati</taxon>
        <taxon>Actinomycetota</taxon>
        <taxon>Actinomycetes</taxon>
        <taxon>Propionibacteriales</taxon>
        <taxon>Nocardioidaceae</taxon>
        <taxon>Aeromicrobium</taxon>
    </lineage>
</organism>